<dbReference type="Proteomes" id="UP000014803">
    <property type="component" value="Chromosome"/>
</dbReference>
<dbReference type="KEGG" id="scu:SCE1572_24955"/>
<reference evidence="3" key="3">
    <citation type="submission" date="2015-05" db="EMBL/GenBank/DDBJ databases">
        <title>The biosynthetic gene cluster for the epothilones from Sorangium cellulosum So0157-2.</title>
        <authorList>
            <person name="Li Y.Z."/>
            <person name="Li Z.F."/>
            <person name="Xia Z.J."/>
            <person name="Zhao J.Y."/>
            <person name="Sun X."/>
            <person name="Zhao L."/>
            <person name="Hu W."/>
            <person name="Liu H."/>
            <person name="Wu Z.H."/>
            <person name="Liu W.F."/>
        </authorList>
    </citation>
    <scope>NUCLEOTIDE SEQUENCE</scope>
    <source>
        <strain evidence="3">So0157-2</strain>
    </source>
</reference>
<dbReference type="EMBL" id="EU414841">
    <property type="protein sequence ID" value="AKI82206.1"/>
    <property type="molecule type" value="Genomic_DNA"/>
</dbReference>
<evidence type="ECO:0000256" key="1">
    <source>
        <dbReference type="SAM" id="SignalP"/>
    </source>
</evidence>
<evidence type="ECO:0000313" key="4">
    <source>
        <dbReference type="Proteomes" id="UP000014803"/>
    </source>
</evidence>
<dbReference type="EMBL" id="CP003969">
    <property type="protein sequence ID" value="AGP37454.1"/>
    <property type="molecule type" value="Genomic_DNA"/>
</dbReference>
<evidence type="ECO:0000313" key="3">
    <source>
        <dbReference type="EMBL" id="AKI82206.1"/>
    </source>
</evidence>
<proteinExistence type="predicted"/>
<dbReference type="HOGENOM" id="CLU_258919_0_0_7"/>
<accession>S4XYC3</accession>
<name>S4XYC3_SORCE</name>
<organism evidence="2 4">
    <name type="scientific">Sorangium cellulosum So0157-2</name>
    <dbReference type="NCBI Taxonomy" id="1254432"/>
    <lineage>
        <taxon>Bacteria</taxon>
        <taxon>Pseudomonadati</taxon>
        <taxon>Myxococcota</taxon>
        <taxon>Polyangia</taxon>
        <taxon>Polyangiales</taxon>
        <taxon>Polyangiaceae</taxon>
        <taxon>Sorangium</taxon>
    </lineage>
</organism>
<evidence type="ECO:0000313" key="2">
    <source>
        <dbReference type="EMBL" id="AGP37454.1"/>
    </source>
</evidence>
<reference evidence="2 4" key="2">
    <citation type="journal article" date="2013" name="Sci. Rep.">
        <title>Extraordinary expansion of a Sorangium cellulosum genome from an alkaline milieu.</title>
        <authorList>
            <person name="Han K."/>
            <person name="Li Z.F."/>
            <person name="Peng R."/>
            <person name="Zhu L.P."/>
            <person name="Zhou T."/>
            <person name="Wang L.G."/>
            <person name="Li S.G."/>
            <person name="Zhang X.B."/>
            <person name="Hu W."/>
            <person name="Wu Z.H."/>
            <person name="Qin N."/>
            <person name="Li Y.Z."/>
        </authorList>
    </citation>
    <scope>NUCLEOTIDE SEQUENCE [LARGE SCALE GENOMIC DNA]</scope>
    <source>
        <strain evidence="2 4">So0157-2</strain>
    </source>
</reference>
<reference evidence="3" key="1">
    <citation type="journal article" date="2013" name="Appl. Microbiol. Biotechnol.">
        <title>Characteristics and activity analysis of epothilone operon promoters from Sorangium cellulosum strains in Escherichia coli.</title>
        <authorList>
            <person name="Zhu L.P."/>
            <person name="Li Z.F."/>
            <person name="Sun X."/>
            <person name="Li S.G."/>
            <person name="Li Y.Z."/>
        </authorList>
    </citation>
    <scope>NUCLEOTIDE SEQUENCE</scope>
    <source>
        <strain evidence="3">So0157-2</strain>
    </source>
</reference>
<feature type="chain" id="PRO_5010686776" description="VWFA domain-containing protein" evidence="1">
    <location>
        <begin position="20"/>
        <end position="1333"/>
    </location>
</feature>
<protein>
    <recommendedName>
        <fullName evidence="5">VWFA domain-containing protein</fullName>
    </recommendedName>
</protein>
<feature type="signal peptide" evidence="1">
    <location>
        <begin position="1"/>
        <end position="19"/>
    </location>
</feature>
<gene>
    <name evidence="2" type="ORF">SCE1572_24955</name>
</gene>
<dbReference type="PATRIC" id="fig|1254432.3.peg.5667"/>
<sequence>MAVAAATVAFAFWFRSARAAATAALMSGALLWLGPSSDPATRLIVIADPSAPELPGQLEKLETALGVRDCLVVLRDDEPAGHAPAWRSRCRVHEATHARTIDEALQNALQRFANRGVAAAVWDRLSGTQQRIALIPGKPRLGALEGHSIDAAALAARAREHGVLVDYAWSSTLESAVRPPQLSIRPHQHTVMALRNPGVEQLSFDLTLEGARSPGSVDVACMFAGSCLRDEDCGAAAPLCVEGHCTTECSSEADCPAGDGVYKTCTASRCSIASPASARAFEVSVRDPTVSGSATSLGRYDLSQFRFLSPSPASSIIPGFYPLTCRATYEDDGERRTVWSARYFLATDDGWTAVWGEGRGLMLPSETRDGDALRAVAFDTLIDAMGRTSLRYARDATEVALAPGKASLAALLRDDAPVRLLLVHDASHLFWKTRCAELLDYVRNGGNLVVSVAPPRIAGCELPAFASREDDAAFVDLKPRVTFLLDDSRLGRLTHRQASTASAALEDLADIRKRSLKDGLLELQIPILERIAGALHWDIVGDQLTPRRHGDAAAPLFTLEVVPPLAEAKGAGQGKGIVAMAAASAIPRRATRLPALERERIGVHDVVVVFAYDVRTSQPPESIIPDLLGRGARVIVVPVKTPFAQAVAAGGSSLHQLLARYRPPRDAPLSREPALLDRLEVATTAGVVPLRRWSPGSAALSVESDGIDDVVDGLTRHLDALYGPAALRLLRARRHHRFVRASLSGQPFGPDTVGGSGRGEPLRFQRLVQNAELAEDSALLFDIEWPSAVPATLSPMPLAYGGVVGQGHILVAGYSLLDGAGEPALSNPRLGPIARIHAQGRVDPLGLGLFVHLGETTDRLVPVPSDVPRVVGVEVRDRRFLELDVSLRTDERAPRLDSIHLVDAETCSDPTVSAGAKLSLVGLDPLSQIASFQLPPLQRARLCDGASCKVSLCRKACEGCAWQKGDAALYLEAASDEATTSLGDLTLDQQLHWLRSMSSGSDISPPAAAPRSFAVLSRLALLLAATLLFLAPAARRLRASVLARVQRSRRASTDPSHGLLRGTAEALGVPSPVVPAGAFAGYRPLEGGDPLRSVEPRDLVLSMQLRPGFLSSVPRVALRIDTSPRSLLVIVDGGATMRVGAGQPKLQAARRIVALLAETAASLNTSVTLATMAIADRSLQTGPYHGRIPTPELEAFFAAIARAAAVSSRAIELTDEPGVSIVLISDLMGVDLEDLRTTVARIQLGGSSIGVFVPWSRQEWLETHVGWLAGSRTLADRSYLDPRHLAVMHARRRERVLALLADAHGGVTAVGAEMSDAELLAAVVEGPVVEIMR</sequence>
<keyword evidence="1" id="KW-0732">Signal</keyword>
<dbReference type="RefSeq" id="WP_020736914.1">
    <property type="nucleotide sequence ID" value="NC_021658.1"/>
</dbReference>
<evidence type="ECO:0008006" key="5">
    <source>
        <dbReference type="Google" id="ProtNLM"/>
    </source>
</evidence>